<comment type="caution">
    <text evidence="1">The sequence shown here is derived from an EMBL/GenBank/DDBJ whole genome shotgun (WGS) entry which is preliminary data.</text>
</comment>
<reference evidence="1" key="1">
    <citation type="submission" date="2022-05" db="EMBL/GenBank/DDBJ databases">
        <title>Chromosome-level genome of Chaenocephalus aceratus.</title>
        <authorList>
            <person name="Park H."/>
        </authorList>
    </citation>
    <scope>NUCLEOTIDE SEQUENCE</scope>
    <source>
        <strain evidence="1">KU_202001</strain>
    </source>
</reference>
<keyword evidence="2" id="KW-1185">Reference proteome</keyword>
<organism evidence="1 2">
    <name type="scientific">Chaenocephalus aceratus</name>
    <name type="common">Blackfin icefish</name>
    <name type="synonym">Chaenichthys aceratus</name>
    <dbReference type="NCBI Taxonomy" id="36190"/>
    <lineage>
        <taxon>Eukaryota</taxon>
        <taxon>Metazoa</taxon>
        <taxon>Chordata</taxon>
        <taxon>Craniata</taxon>
        <taxon>Vertebrata</taxon>
        <taxon>Euteleostomi</taxon>
        <taxon>Actinopterygii</taxon>
        <taxon>Neopterygii</taxon>
        <taxon>Teleostei</taxon>
        <taxon>Neoteleostei</taxon>
        <taxon>Acanthomorphata</taxon>
        <taxon>Eupercaria</taxon>
        <taxon>Perciformes</taxon>
        <taxon>Notothenioidei</taxon>
        <taxon>Channichthyidae</taxon>
        <taxon>Chaenocephalus</taxon>
    </lineage>
</organism>
<evidence type="ECO:0000313" key="1">
    <source>
        <dbReference type="EMBL" id="KAI4822927.1"/>
    </source>
</evidence>
<gene>
    <name evidence="1" type="ORF">KUCAC02_008445</name>
</gene>
<dbReference type="Proteomes" id="UP001057452">
    <property type="component" value="Chromosome 8"/>
</dbReference>
<accession>A0ACB9XAJ9</accession>
<evidence type="ECO:0000313" key="2">
    <source>
        <dbReference type="Proteomes" id="UP001057452"/>
    </source>
</evidence>
<protein>
    <submittedName>
        <fullName evidence="1">Uncharacterized protein</fullName>
    </submittedName>
</protein>
<sequence length="122" mass="13868">MAHRFLSSTNRFSARFAFIFTVSLSLHIFMLQYSFLSQHSYDKPGLRGEKMPAEQERRREETSWKLDNCASLEVRSALDGSAAPRGYSDLRDIKTTASSGHSDDMKLRNMSVAQQYGNKKPA</sequence>
<proteinExistence type="predicted"/>
<dbReference type="EMBL" id="CM043792">
    <property type="protein sequence ID" value="KAI4822927.1"/>
    <property type="molecule type" value="Genomic_DNA"/>
</dbReference>
<name>A0ACB9XAJ9_CHAAC</name>